<proteinExistence type="predicted"/>
<dbReference type="Proteomes" id="UP000516444">
    <property type="component" value="Chromosome"/>
</dbReference>
<dbReference type="SUPFAM" id="SSF51197">
    <property type="entry name" value="Clavaminate synthase-like"/>
    <property type="match status" value="1"/>
</dbReference>
<dbReference type="RefSeq" id="WP_190852429.1">
    <property type="nucleotide sequence ID" value="NZ_AP023440.1"/>
</dbReference>
<dbReference type="PANTHER" id="PTHR20883:SF48">
    <property type="entry name" value="ECTOINE DIOXYGENASE"/>
    <property type="match status" value="1"/>
</dbReference>
<dbReference type="PANTHER" id="PTHR20883">
    <property type="entry name" value="PHYTANOYL-COA DIOXYGENASE DOMAIN CONTAINING 1"/>
    <property type="match status" value="1"/>
</dbReference>
<dbReference type="InterPro" id="IPR008775">
    <property type="entry name" value="Phytyl_CoA_dOase-like"/>
</dbReference>
<dbReference type="GO" id="GO:0005506">
    <property type="term" value="F:iron ion binding"/>
    <property type="evidence" value="ECO:0007669"/>
    <property type="project" value="UniProtKB-ARBA"/>
</dbReference>
<organism evidence="1 2">
    <name type="scientific">Streptomyces aurantiacus</name>
    <dbReference type="NCBI Taxonomy" id="47760"/>
    <lineage>
        <taxon>Bacteria</taxon>
        <taxon>Bacillati</taxon>
        <taxon>Actinomycetota</taxon>
        <taxon>Actinomycetes</taxon>
        <taxon>Kitasatosporales</taxon>
        <taxon>Streptomycetaceae</taxon>
        <taxon>Streptomyces</taxon>
        <taxon>Streptomyces aurantiacus group</taxon>
    </lineage>
</organism>
<evidence type="ECO:0000313" key="2">
    <source>
        <dbReference type="Proteomes" id="UP000516444"/>
    </source>
</evidence>
<dbReference type="Gene3D" id="2.60.120.620">
    <property type="entry name" value="q2cbj1_9rhob like domain"/>
    <property type="match status" value="1"/>
</dbReference>
<keyword evidence="2" id="KW-1185">Reference proteome</keyword>
<accession>A0A7G1P614</accession>
<gene>
    <name evidence="1" type="ORF">GCM10017557_53310</name>
</gene>
<reference evidence="1 2" key="1">
    <citation type="journal article" date="2014" name="Int. J. Syst. Evol. Microbiol.">
        <title>Complete genome sequence of Corynebacterium casei LMG S-19264T (=DSM 44701T), isolated from a smear-ripened cheese.</title>
        <authorList>
            <consortium name="US DOE Joint Genome Institute (JGI-PGF)"/>
            <person name="Walter F."/>
            <person name="Albersmeier A."/>
            <person name="Kalinowski J."/>
            <person name="Ruckert C."/>
        </authorList>
    </citation>
    <scope>NUCLEOTIDE SEQUENCE [LARGE SCALE GENOMIC DNA]</scope>
    <source>
        <strain evidence="1 2">JCM 4677</strain>
    </source>
</reference>
<evidence type="ECO:0000313" key="1">
    <source>
        <dbReference type="EMBL" id="BCL30472.1"/>
    </source>
</evidence>
<dbReference type="Pfam" id="PF05721">
    <property type="entry name" value="PhyH"/>
    <property type="match status" value="1"/>
</dbReference>
<dbReference type="EMBL" id="AP023440">
    <property type="protein sequence ID" value="BCL30472.1"/>
    <property type="molecule type" value="Genomic_DNA"/>
</dbReference>
<dbReference type="GO" id="GO:0016706">
    <property type="term" value="F:2-oxoglutarate-dependent dioxygenase activity"/>
    <property type="evidence" value="ECO:0007669"/>
    <property type="project" value="UniProtKB-ARBA"/>
</dbReference>
<dbReference type="AlphaFoldDB" id="A0A7G1P614"/>
<protein>
    <submittedName>
        <fullName evidence="1">Syringomycin biosynthesis enzyme</fullName>
    </submittedName>
</protein>
<dbReference type="KEGG" id="sgm:GCM10017557_53310"/>
<name>A0A7G1P614_9ACTN</name>
<sequence length="291" mass="32026">MTAPLKDQDVARFHNDGYHFPVPVLTGSEAEETLGAVGRYRKRTAEAGGALARHWDHPKMHLVADWADRLVRDDRLVDIAEQLVGPDVLVWSTSLFTRAARSQDNLTWHQDAPYYGWQGWQGSVVRVWLALTPTTRENGTMRYAPMTHRQGLLPHRFEGTSPAELRRGERTDIAVDDSSAVDVVLTAGQCALHTPATVHCSGASVSEQGRVCFAVDYIAPTVAPTGGPDSALLVRGHDTTGHYELEEPLRTAFGAAEIQRFERATEIRFRRLGAVIRQVRAAAKTAPTVTG</sequence>